<dbReference type="PRINTS" id="PR00069">
    <property type="entry name" value="ALDKETRDTASE"/>
</dbReference>
<comment type="similarity">
    <text evidence="1">Belongs to the aldo/keto reductase family.</text>
</comment>
<dbReference type="CDD" id="cd19136">
    <property type="entry name" value="AKR_DrGR-like"/>
    <property type="match status" value="1"/>
</dbReference>
<dbReference type="EMBL" id="OZ019904">
    <property type="protein sequence ID" value="CAK9199529.1"/>
    <property type="molecule type" value="Genomic_DNA"/>
</dbReference>
<dbReference type="PANTHER" id="PTHR43827">
    <property type="entry name" value="2,5-DIKETO-D-GLUCONIC ACID REDUCTASE"/>
    <property type="match status" value="1"/>
</dbReference>
<dbReference type="Pfam" id="PF00248">
    <property type="entry name" value="Aldo_ket_red"/>
    <property type="match status" value="1"/>
</dbReference>
<dbReference type="PROSITE" id="PS00062">
    <property type="entry name" value="ALDOKETO_REDUCTASE_2"/>
    <property type="match status" value="1"/>
</dbReference>
<dbReference type="PROSITE" id="PS00798">
    <property type="entry name" value="ALDOKETO_REDUCTASE_1"/>
    <property type="match status" value="1"/>
</dbReference>
<reference evidence="5" key="1">
    <citation type="submission" date="2024-02" db="EMBL/GenBank/DDBJ databases">
        <authorList>
            <consortium name="ELIXIR-Norway"/>
            <consortium name="Elixir Norway"/>
        </authorList>
    </citation>
    <scope>NUCLEOTIDE SEQUENCE</scope>
</reference>
<dbReference type="PIRSF" id="PIRSF000097">
    <property type="entry name" value="AKR"/>
    <property type="match status" value="1"/>
</dbReference>
<gene>
    <name evidence="5" type="ORF">CSSPTR1EN2_LOCUS4982</name>
</gene>
<organism evidence="5 6">
    <name type="scientific">Sphagnum troendelagicum</name>
    <dbReference type="NCBI Taxonomy" id="128251"/>
    <lineage>
        <taxon>Eukaryota</taxon>
        <taxon>Viridiplantae</taxon>
        <taxon>Streptophyta</taxon>
        <taxon>Embryophyta</taxon>
        <taxon>Bryophyta</taxon>
        <taxon>Sphagnophytina</taxon>
        <taxon>Sphagnopsida</taxon>
        <taxon>Sphagnales</taxon>
        <taxon>Sphagnaceae</taxon>
        <taxon>Sphagnum</taxon>
    </lineage>
</organism>
<dbReference type="PANTHER" id="PTHR43827:SF3">
    <property type="entry name" value="NADP-DEPENDENT OXIDOREDUCTASE DOMAIN-CONTAINING PROTEIN"/>
    <property type="match status" value="1"/>
</dbReference>
<proteinExistence type="inferred from homology"/>
<protein>
    <recommendedName>
        <fullName evidence="4">NADP-dependent oxidoreductase domain-containing protein</fullName>
    </recommendedName>
</protein>
<feature type="domain" description="NADP-dependent oxidoreductase" evidence="4">
    <location>
        <begin position="30"/>
        <end position="281"/>
    </location>
</feature>
<evidence type="ECO:0000313" key="5">
    <source>
        <dbReference type="EMBL" id="CAK9199529.1"/>
    </source>
</evidence>
<evidence type="ECO:0000256" key="1">
    <source>
        <dbReference type="ARBA" id="ARBA00007905"/>
    </source>
</evidence>
<dbReference type="Gene3D" id="3.20.20.100">
    <property type="entry name" value="NADP-dependent oxidoreductase domain"/>
    <property type="match status" value="1"/>
</dbReference>
<dbReference type="InterPro" id="IPR020471">
    <property type="entry name" value="AKR"/>
</dbReference>
<evidence type="ECO:0000256" key="3">
    <source>
        <dbReference type="ARBA" id="ARBA00023002"/>
    </source>
</evidence>
<keyword evidence="3" id="KW-0560">Oxidoreductase</keyword>
<evidence type="ECO:0000259" key="4">
    <source>
        <dbReference type="Pfam" id="PF00248"/>
    </source>
</evidence>
<evidence type="ECO:0000256" key="2">
    <source>
        <dbReference type="ARBA" id="ARBA00022857"/>
    </source>
</evidence>
<dbReference type="SUPFAM" id="SSF51430">
    <property type="entry name" value="NAD(P)-linked oxidoreductase"/>
    <property type="match status" value="1"/>
</dbReference>
<dbReference type="InterPro" id="IPR023210">
    <property type="entry name" value="NADP_OxRdtase_dom"/>
</dbReference>
<keyword evidence="2" id="KW-0521">NADP</keyword>
<accession>A0ABP0TPY9</accession>
<dbReference type="Proteomes" id="UP001497512">
    <property type="component" value="Chromosome 12"/>
</dbReference>
<dbReference type="InterPro" id="IPR036812">
    <property type="entry name" value="NAD(P)_OxRdtase_dom_sf"/>
</dbReference>
<sequence length="294" mass="33263">MFLHLISFKFTHTHPTPILLHNGVLMPRFGLGTFKAKGNEVKKAVQWALQCGYRLIDTASIYKNEVEIGEAVRDANIKRDELFICSKVSPFEHGFEEATQAVNKILDRLGFTYLDLCLIHWPGAAKVDVKSRQNSKLRGETWHALEQLYKQGKCRAIGVSNYNEQHLTELLSSCEIKPMVNQVEVHPWFAQVNLRHMCALHDIVIQAYSPLGCGALLKDELVRQMACKYECSPAQLLLRWGIQNNMVVLPKSVHAAYIAENANVYSFNLSENDMALLTSLDQGHKICWSPADVL</sequence>
<dbReference type="InterPro" id="IPR018170">
    <property type="entry name" value="Aldo/ket_reductase_CS"/>
</dbReference>
<name>A0ABP0TPY9_9BRYO</name>
<keyword evidence="6" id="KW-1185">Reference proteome</keyword>
<evidence type="ECO:0000313" key="6">
    <source>
        <dbReference type="Proteomes" id="UP001497512"/>
    </source>
</evidence>